<feature type="region of interest" description="Disordered" evidence="1">
    <location>
        <begin position="1"/>
        <end position="29"/>
    </location>
</feature>
<reference evidence="5" key="1">
    <citation type="journal article" date="2019" name="Int. J. Syst. Evol. Microbiol.">
        <title>The Global Catalogue of Microorganisms (GCM) 10K type strain sequencing project: providing services to taxonomists for standard genome sequencing and annotation.</title>
        <authorList>
            <consortium name="The Broad Institute Genomics Platform"/>
            <consortium name="The Broad Institute Genome Sequencing Center for Infectious Disease"/>
            <person name="Wu L."/>
            <person name="Ma J."/>
        </authorList>
    </citation>
    <scope>NUCLEOTIDE SEQUENCE [LARGE SCALE GENOMIC DNA]</scope>
    <source>
        <strain evidence="5">TBRC 4489</strain>
    </source>
</reference>
<evidence type="ECO:0000259" key="3">
    <source>
        <dbReference type="Pfam" id="PF01965"/>
    </source>
</evidence>
<dbReference type="Gene3D" id="3.40.50.880">
    <property type="match status" value="1"/>
</dbReference>
<protein>
    <submittedName>
        <fullName evidence="4">DJ-1/PfpI family protein</fullName>
    </submittedName>
</protein>
<dbReference type="Pfam" id="PF01965">
    <property type="entry name" value="DJ-1_PfpI"/>
    <property type="match status" value="1"/>
</dbReference>
<comment type="caution">
    <text evidence="4">The sequence shown here is derived from an EMBL/GenBank/DDBJ whole genome shotgun (WGS) entry which is preliminary data.</text>
</comment>
<gene>
    <name evidence="4" type="ORF">ACFOWE_23245</name>
</gene>
<feature type="transmembrane region" description="Helical" evidence="2">
    <location>
        <begin position="39"/>
        <end position="64"/>
    </location>
</feature>
<accession>A0ABV8IDL6</accession>
<dbReference type="SUPFAM" id="SSF52317">
    <property type="entry name" value="Class I glutamine amidotransferase-like"/>
    <property type="match status" value="1"/>
</dbReference>
<evidence type="ECO:0000256" key="1">
    <source>
        <dbReference type="SAM" id="MobiDB-lite"/>
    </source>
</evidence>
<keyword evidence="2" id="KW-0812">Transmembrane</keyword>
<dbReference type="PANTHER" id="PTHR43130">
    <property type="entry name" value="ARAC-FAMILY TRANSCRIPTIONAL REGULATOR"/>
    <property type="match status" value="1"/>
</dbReference>
<evidence type="ECO:0000256" key="2">
    <source>
        <dbReference type="SAM" id="Phobius"/>
    </source>
</evidence>
<keyword evidence="2" id="KW-0472">Membrane</keyword>
<evidence type="ECO:0000313" key="4">
    <source>
        <dbReference type="EMBL" id="MFC4061226.1"/>
    </source>
</evidence>
<evidence type="ECO:0000313" key="5">
    <source>
        <dbReference type="Proteomes" id="UP001595850"/>
    </source>
</evidence>
<dbReference type="PANTHER" id="PTHR43130:SF3">
    <property type="entry name" value="HTH-TYPE TRANSCRIPTIONAL REGULATOR RV1931C"/>
    <property type="match status" value="1"/>
</dbReference>
<feature type="domain" description="DJ-1/PfpI" evidence="3">
    <location>
        <begin position="98"/>
        <end position="262"/>
    </location>
</feature>
<dbReference type="InterPro" id="IPR052158">
    <property type="entry name" value="INH-QAR"/>
</dbReference>
<keyword evidence="2" id="KW-1133">Transmembrane helix</keyword>
<organism evidence="4 5">
    <name type="scientific">Planomonospora corallina</name>
    <dbReference type="NCBI Taxonomy" id="1806052"/>
    <lineage>
        <taxon>Bacteria</taxon>
        <taxon>Bacillati</taxon>
        <taxon>Actinomycetota</taxon>
        <taxon>Actinomycetes</taxon>
        <taxon>Streptosporangiales</taxon>
        <taxon>Streptosporangiaceae</taxon>
        <taxon>Planomonospora</taxon>
    </lineage>
</organism>
<feature type="compositionally biased region" description="Pro residues" evidence="1">
    <location>
        <begin position="1"/>
        <end position="20"/>
    </location>
</feature>
<sequence length="494" mass="50783">MPAIPAIPPMSPVPPVPPVSPASSAAPSPVPRRRAAVRALLGVLSGTVVAAAVAAGAGAAGVAVTMAESYPSPPRAAHPEPWPQAAPVPPGRTVVAVVLGATGSVTGDVLAPYEVFARSPRFAVYTVAAAREPVALSGGLHALPDRTFAEVEARAAPAPDVVVVPAVTDPRGARESRTREWIARQAGRGARILGVCAGSDLLAAAGVLDGRRATSFWQRIGALEKSDPAVRWVRGLRYVQDGPVTTTAGVTSGIVGALRLVEELAGLAEAGRVGREVAYPGWSPRGPVEIPVNGLTLSDLPYGLNAAFPWGRPSVGIGLPEGVGEIDAAAAFEVYSGTSFAARTVPVAGTRTVRTRHGMILLAEPAGVRTAAVDRLVVPGARHAEEAGPRLAAWAAERGLEMELPHRGRVAGESGFDGVLRDLAAHADLATARTTAKFAEYPAAHLELTGAAWPWRPTALAVLSLAAAAGFGVLAGKRMNTLIDMGSRMLKPNR</sequence>
<proteinExistence type="predicted"/>
<dbReference type="EMBL" id="JBHSBM010000025">
    <property type="protein sequence ID" value="MFC4061226.1"/>
    <property type="molecule type" value="Genomic_DNA"/>
</dbReference>
<feature type="transmembrane region" description="Helical" evidence="2">
    <location>
        <begin position="455"/>
        <end position="475"/>
    </location>
</feature>
<dbReference type="Proteomes" id="UP001595850">
    <property type="component" value="Unassembled WGS sequence"/>
</dbReference>
<name>A0ABV8IDL6_9ACTN</name>
<dbReference type="InterPro" id="IPR002818">
    <property type="entry name" value="DJ-1/PfpI"/>
</dbReference>
<dbReference type="InterPro" id="IPR029062">
    <property type="entry name" value="Class_I_gatase-like"/>
</dbReference>
<keyword evidence="5" id="KW-1185">Reference proteome</keyword>
<dbReference type="RefSeq" id="WP_377291195.1">
    <property type="nucleotide sequence ID" value="NZ_JBHSBM010000025.1"/>
</dbReference>